<dbReference type="PANTHER" id="PTHR10302">
    <property type="entry name" value="SINGLE-STRANDED DNA-BINDING PROTEIN"/>
    <property type="match status" value="1"/>
</dbReference>
<comment type="caution">
    <text evidence="2">Lacks conserved residue(s) required for the propagation of feature annotation.</text>
</comment>
<evidence type="ECO:0000313" key="5">
    <source>
        <dbReference type="Proteomes" id="UP000253141"/>
    </source>
</evidence>
<dbReference type="PIRSF" id="PIRSF002070">
    <property type="entry name" value="SSB"/>
    <property type="match status" value="1"/>
</dbReference>
<dbReference type="CDD" id="cd04496">
    <property type="entry name" value="SSB_OBF"/>
    <property type="match status" value="1"/>
</dbReference>
<dbReference type="HAMAP" id="MF_00984">
    <property type="entry name" value="SSB"/>
    <property type="match status" value="1"/>
</dbReference>
<sequence>MGGNKFNKHKTVRNMNKVTLIGNVGNEVIVRDFDNGKLASFTMATTENYTNKNNEEVTNTTWHNIVAFGKVADVCKRMAAKGKLLSVEGKINYRTYKNKKDKMIYVTEIQVYKIEEIEKN</sequence>
<dbReference type="Proteomes" id="UP000253141">
    <property type="component" value="Unassembled WGS sequence"/>
</dbReference>
<dbReference type="InterPro" id="IPR000424">
    <property type="entry name" value="Primosome_PriB/ssb"/>
</dbReference>
<dbReference type="Gene3D" id="2.40.50.140">
    <property type="entry name" value="Nucleic acid-binding proteins"/>
    <property type="match status" value="1"/>
</dbReference>
<organism evidence="4 5">
    <name type="scientific">Runella aurantiaca</name>
    <dbReference type="NCBI Taxonomy" id="2282308"/>
    <lineage>
        <taxon>Bacteria</taxon>
        <taxon>Pseudomonadati</taxon>
        <taxon>Bacteroidota</taxon>
        <taxon>Cytophagia</taxon>
        <taxon>Cytophagales</taxon>
        <taxon>Spirosomataceae</taxon>
        <taxon>Runella</taxon>
    </lineage>
</organism>
<gene>
    <name evidence="4" type="primary">ssb</name>
    <name evidence="4" type="ORF">DVG78_24875</name>
</gene>
<evidence type="ECO:0000256" key="2">
    <source>
        <dbReference type="HAMAP-Rule" id="MF_00984"/>
    </source>
</evidence>
<protein>
    <recommendedName>
        <fullName evidence="2 3">Single-stranded DNA-binding protein</fullName>
        <shortName evidence="2">SSB</shortName>
    </recommendedName>
</protein>
<reference evidence="4 5" key="1">
    <citation type="submission" date="2018-07" db="EMBL/GenBank/DDBJ databases">
        <title>Genome analysis of Runella aurantiaca.</title>
        <authorList>
            <person name="Yang X."/>
        </authorList>
    </citation>
    <scope>NUCLEOTIDE SEQUENCE [LARGE SCALE GENOMIC DNA]</scope>
    <source>
        <strain evidence="4 5">YX9</strain>
    </source>
</reference>
<dbReference type="Pfam" id="PF00436">
    <property type="entry name" value="SSB"/>
    <property type="match status" value="1"/>
</dbReference>
<dbReference type="GO" id="GO:0006260">
    <property type="term" value="P:DNA replication"/>
    <property type="evidence" value="ECO:0007669"/>
    <property type="project" value="InterPro"/>
</dbReference>
<evidence type="ECO:0000313" key="4">
    <source>
        <dbReference type="EMBL" id="RDB03136.1"/>
    </source>
</evidence>
<dbReference type="GO" id="GO:0009295">
    <property type="term" value="C:nucleoid"/>
    <property type="evidence" value="ECO:0007669"/>
    <property type="project" value="TreeGrafter"/>
</dbReference>
<dbReference type="OrthoDB" id="9809878at2"/>
<dbReference type="PROSITE" id="PS50935">
    <property type="entry name" value="SSB"/>
    <property type="match status" value="1"/>
</dbReference>
<dbReference type="SUPFAM" id="SSF50249">
    <property type="entry name" value="Nucleic acid-binding proteins"/>
    <property type="match status" value="1"/>
</dbReference>
<keyword evidence="5" id="KW-1185">Reference proteome</keyword>
<name>A0A369I902_9BACT</name>
<evidence type="ECO:0000256" key="3">
    <source>
        <dbReference type="PIRNR" id="PIRNR002070"/>
    </source>
</evidence>
<dbReference type="NCBIfam" id="TIGR00621">
    <property type="entry name" value="ssb"/>
    <property type="match status" value="1"/>
</dbReference>
<dbReference type="AlphaFoldDB" id="A0A369I902"/>
<comment type="subunit">
    <text evidence="2">Homotetramer.</text>
</comment>
<evidence type="ECO:0000256" key="1">
    <source>
        <dbReference type="ARBA" id="ARBA00023125"/>
    </source>
</evidence>
<dbReference type="InterPro" id="IPR012340">
    <property type="entry name" value="NA-bd_OB-fold"/>
</dbReference>
<dbReference type="GO" id="GO:0003697">
    <property type="term" value="F:single-stranded DNA binding"/>
    <property type="evidence" value="ECO:0007669"/>
    <property type="project" value="UniProtKB-UniRule"/>
</dbReference>
<accession>A0A369I902</accession>
<keyword evidence="1 2" id="KW-0238">DNA-binding</keyword>
<dbReference type="InterPro" id="IPR011344">
    <property type="entry name" value="ssDNA-bd"/>
</dbReference>
<dbReference type="EMBL" id="QPIW01000030">
    <property type="protein sequence ID" value="RDB03136.1"/>
    <property type="molecule type" value="Genomic_DNA"/>
</dbReference>
<dbReference type="PANTHER" id="PTHR10302:SF0">
    <property type="entry name" value="SINGLE-STRANDED DNA-BINDING PROTEIN, MITOCHONDRIAL"/>
    <property type="match status" value="1"/>
</dbReference>
<comment type="caution">
    <text evidence="4">The sequence shown here is derived from an EMBL/GenBank/DDBJ whole genome shotgun (WGS) entry which is preliminary data.</text>
</comment>
<proteinExistence type="inferred from homology"/>